<dbReference type="Pfam" id="PF07286">
    <property type="entry name" value="D-Glu_cyclase"/>
    <property type="match status" value="1"/>
</dbReference>
<evidence type="ECO:0000256" key="1">
    <source>
        <dbReference type="ARBA" id="ARBA00007896"/>
    </source>
</evidence>
<evidence type="ECO:0000313" key="5">
    <source>
        <dbReference type="Proteomes" id="UP001589836"/>
    </source>
</evidence>
<dbReference type="Proteomes" id="UP001589836">
    <property type="component" value="Unassembled WGS sequence"/>
</dbReference>
<protein>
    <recommendedName>
        <fullName evidence="3">Putative hydro-lyase ACFFGV_17255</fullName>
        <ecNumber evidence="3">4.2.1.-</ecNumber>
    </recommendedName>
</protein>
<dbReference type="InterPro" id="IPR009906">
    <property type="entry name" value="D-Glu_cyclase"/>
</dbReference>
<dbReference type="PANTHER" id="PTHR32022">
    <property type="entry name" value="D-GLUTAMATE CYCLASE, MITOCHONDRIAL"/>
    <property type="match status" value="1"/>
</dbReference>
<sequence>MNPTAERLAFRTEEKKGTTSGMCPGYVQTNMVTLPKEYAFDFLLFCERNPKSCPLVEVLEAGVTRPKTADADIRSDLPKYRIYKDGVFQEEVTNIVDYWQEDFVTFLLGCSFTFEEALVHAGIPLAHQQQDKVVPMFKTNISLEGAGAFTGKMVVSMRPIPNDYLDQTLAISGQFEHAHGEPVHIGNPADIGIDDIQRPDYGEAVEYNDTDATPVFWACGVTPQHVALQAKPSLMITHAPGHMLITDEVDPYYRS</sequence>
<proteinExistence type="inferred from homology"/>
<dbReference type="PIRSF" id="PIRSF029755">
    <property type="entry name" value="UCP029755"/>
    <property type="match status" value="1"/>
</dbReference>
<dbReference type="Gene3D" id="3.30.2040.10">
    <property type="entry name" value="PSTPO5379-like domain"/>
    <property type="match status" value="1"/>
</dbReference>
<evidence type="ECO:0000256" key="3">
    <source>
        <dbReference type="HAMAP-Rule" id="MF_01830"/>
    </source>
</evidence>
<accession>A0ABV6LSW9</accession>
<dbReference type="EC" id="4.2.1.-" evidence="3"/>
<dbReference type="InterPro" id="IPR016938">
    <property type="entry name" value="UPF0317"/>
</dbReference>
<dbReference type="InterPro" id="IPR038021">
    <property type="entry name" value="Putative_hydro-lyase"/>
</dbReference>
<keyword evidence="2 3" id="KW-0456">Lyase</keyword>
<name>A0ABV6LSW9_9BACI</name>
<evidence type="ECO:0000256" key="2">
    <source>
        <dbReference type="ARBA" id="ARBA00023239"/>
    </source>
</evidence>
<comment type="similarity">
    <text evidence="1 3">Belongs to the D-glutamate cyclase family.</text>
</comment>
<dbReference type="SUPFAM" id="SSF160920">
    <property type="entry name" value="PSTPO5379-like"/>
    <property type="match status" value="1"/>
</dbReference>
<dbReference type="NCBIfam" id="NF003969">
    <property type="entry name" value="PRK05463.1"/>
    <property type="match status" value="1"/>
</dbReference>
<gene>
    <name evidence="4" type="ORF">ACFFGV_17255</name>
</gene>
<reference evidence="4 5" key="1">
    <citation type="submission" date="2024-09" db="EMBL/GenBank/DDBJ databases">
        <authorList>
            <person name="Sun Q."/>
            <person name="Mori K."/>
        </authorList>
    </citation>
    <scope>NUCLEOTIDE SEQUENCE [LARGE SCALE GENOMIC DNA]</scope>
    <source>
        <strain evidence="4 5">NCAIM B.02529</strain>
    </source>
</reference>
<keyword evidence="5" id="KW-1185">Reference proteome</keyword>
<organism evidence="4 5">
    <name type="scientific">Pontibacillus salicampi</name>
    <dbReference type="NCBI Taxonomy" id="1449801"/>
    <lineage>
        <taxon>Bacteria</taxon>
        <taxon>Bacillati</taxon>
        <taxon>Bacillota</taxon>
        <taxon>Bacilli</taxon>
        <taxon>Bacillales</taxon>
        <taxon>Bacillaceae</taxon>
        <taxon>Pontibacillus</taxon>
    </lineage>
</organism>
<dbReference type="PANTHER" id="PTHR32022:SF10">
    <property type="entry name" value="D-GLUTAMATE CYCLASE, MITOCHONDRIAL"/>
    <property type="match status" value="1"/>
</dbReference>
<dbReference type="EMBL" id="JBHLTP010000013">
    <property type="protein sequence ID" value="MFC0525333.1"/>
    <property type="molecule type" value="Genomic_DNA"/>
</dbReference>
<comment type="caution">
    <text evidence="4">The sequence shown here is derived from an EMBL/GenBank/DDBJ whole genome shotgun (WGS) entry which is preliminary data.</text>
</comment>
<evidence type="ECO:0000313" key="4">
    <source>
        <dbReference type="EMBL" id="MFC0525333.1"/>
    </source>
</evidence>
<dbReference type="RefSeq" id="WP_377350478.1">
    <property type="nucleotide sequence ID" value="NZ_JBHLTP010000013.1"/>
</dbReference>
<dbReference type="HAMAP" id="MF_01830">
    <property type="entry name" value="Hydro_lyase"/>
    <property type="match status" value="1"/>
</dbReference>
<dbReference type="Gene3D" id="3.40.1640.10">
    <property type="entry name" value="PSTPO5379-like"/>
    <property type="match status" value="1"/>
</dbReference>